<name>A0A8H5CGE1_9AGAR</name>
<dbReference type="InterPro" id="IPR011009">
    <property type="entry name" value="Kinase-like_dom_sf"/>
</dbReference>
<feature type="compositionally biased region" description="Low complexity" evidence="1">
    <location>
        <begin position="765"/>
        <end position="780"/>
    </location>
</feature>
<feature type="region of interest" description="Disordered" evidence="1">
    <location>
        <begin position="1"/>
        <end position="95"/>
    </location>
</feature>
<keyword evidence="4" id="KW-1185">Reference proteome</keyword>
<feature type="compositionally biased region" description="Basic residues" evidence="1">
    <location>
        <begin position="42"/>
        <end position="54"/>
    </location>
</feature>
<evidence type="ECO:0000313" key="4">
    <source>
        <dbReference type="Proteomes" id="UP000541558"/>
    </source>
</evidence>
<dbReference type="Pfam" id="PF17667">
    <property type="entry name" value="Pkinase_fungal"/>
    <property type="match status" value="1"/>
</dbReference>
<dbReference type="PANTHER" id="PTHR38248:SF2">
    <property type="entry name" value="FUNK1 11"/>
    <property type="match status" value="1"/>
</dbReference>
<evidence type="ECO:0000313" key="3">
    <source>
        <dbReference type="EMBL" id="KAF5340983.1"/>
    </source>
</evidence>
<accession>A0A8H5CGE1</accession>
<evidence type="ECO:0000259" key="2">
    <source>
        <dbReference type="Pfam" id="PF17667"/>
    </source>
</evidence>
<dbReference type="PANTHER" id="PTHR38248">
    <property type="entry name" value="FUNK1 6"/>
    <property type="match status" value="1"/>
</dbReference>
<reference evidence="3 4" key="1">
    <citation type="journal article" date="2020" name="ISME J.">
        <title>Uncovering the hidden diversity of litter-decomposition mechanisms in mushroom-forming fungi.</title>
        <authorList>
            <person name="Floudas D."/>
            <person name="Bentzer J."/>
            <person name="Ahren D."/>
            <person name="Johansson T."/>
            <person name="Persson P."/>
            <person name="Tunlid A."/>
        </authorList>
    </citation>
    <scope>NUCLEOTIDE SEQUENCE [LARGE SCALE GENOMIC DNA]</scope>
    <source>
        <strain evidence="3 4">CBS 175.51</strain>
    </source>
</reference>
<dbReference type="Gene3D" id="1.10.510.10">
    <property type="entry name" value="Transferase(Phosphotransferase) domain 1"/>
    <property type="match status" value="1"/>
</dbReference>
<feature type="region of interest" description="Disordered" evidence="1">
    <location>
        <begin position="754"/>
        <end position="805"/>
    </location>
</feature>
<proteinExistence type="predicted"/>
<protein>
    <recommendedName>
        <fullName evidence="2">Fungal-type protein kinase domain-containing protein</fullName>
    </recommendedName>
</protein>
<evidence type="ECO:0000256" key="1">
    <source>
        <dbReference type="SAM" id="MobiDB-lite"/>
    </source>
</evidence>
<feature type="region of interest" description="Disordered" evidence="1">
    <location>
        <begin position="127"/>
        <end position="154"/>
    </location>
</feature>
<dbReference type="InterPro" id="IPR040976">
    <property type="entry name" value="Pkinase_fungal"/>
</dbReference>
<organism evidence="3 4">
    <name type="scientific">Ephemerocybe angulata</name>
    <dbReference type="NCBI Taxonomy" id="980116"/>
    <lineage>
        <taxon>Eukaryota</taxon>
        <taxon>Fungi</taxon>
        <taxon>Dikarya</taxon>
        <taxon>Basidiomycota</taxon>
        <taxon>Agaricomycotina</taxon>
        <taxon>Agaricomycetes</taxon>
        <taxon>Agaricomycetidae</taxon>
        <taxon>Agaricales</taxon>
        <taxon>Agaricineae</taxon>
        <taxon>Psathyrellaceae</taxon>
        <taxon>Ephemerocybe</taxon>
    </lineage>
</organism>
<dbReference type="EMBL" id="JAACJK010000002">
    <property type="protein sequence ID" value="KAF5340983.1"/>
    <property type="molecule type" value="Genomic_DNA"/>
</dbReference>
<dbReference type="OrthoDB" id="5584477at2759"/>
<dbReference type="Proteomes" id="UP000541558">
    <property type="component" value="Unassembled WGS sequence"/>
</dbReference>
<feature type="domain" description="Fungal-type protein kinase" evidence="2">
    <location>
        <begin position="288"/>
        <end position="633"/>
    </location>
</feature>
<comment type="caution">
    <text evidence="3">The sequence shown here is derived from an EMBL/GenBank/DDBJ whole genome shotgun (WGS) entry which is preliminary data.</text>
</comment>
<dbReference type="SUPFAM" id="SSF56112">
    <property type="entry name" value="Protein kinase-like (PK-like)"/>
    <property type="match status" value="1"/>
</dbReference>
<sequence>MTISVKEITGSRVQTRSQARLDPAIRQTKESTKPPARAKPTTLKKTRARAKKSTPKSPRATPAQPRTKPPAKPSPLHALGPGNDRPFTRSVAAAQRAQKALRSAINAPLEPPQAIQGDEEVLVPTQLPLGKAPTPKHNSSRDEPTGAQSTGDAPYLDLEGQRRTALADLQDVPTVDGACLKDLYNDVTSDQDIKNFLVASSLYDYTRGCWTGIPQASKNGRVLHTSLSRLIEAIIAGLGDVNGTREVVDTRGAKLFHVDEPAQFSSPDMAIKATGPSFAEPRVVNAPKRAENPIGFSNVASVFTIKRDADVSEADVDHLAVYNRQIFFRQLNRLFARSLLITETQVRLLHCDRSGAYKTTALNINDHPCTFVRLILGLSSAQEAILGLDTSVQWTIEAGVKVAGTIRTVDESGKGITYQLRMDRPCVLTQAVLGRGTVCWMAKDRDGKQIIIKDAWRVDEQIPEYTLLERAKGIPGVVNMIAFEDDRMQTKNLRPESFVSNDFYNRTMSRVTMSCYGLHLYQFTSQRQMIAALRDAIQGHFNLLRAGVLHSDVSAENILFGEDDSAVGLRGVLIDLDMARHSNGPTAEKLEDTHPGTHLYQSVCLLDSWNPVLARVPRDYLDDLESFFYVLCHLLYGYEGVNLPAPRAFSSGSLLAMWEDMDTETASNRKFVYLTREGPKIRPPPMFWASPCIDLCEKFRKSVFPVVVTKAKIRIERDAATRKTLFKQLHDQLERHYTDIIALFDAALEALGKPGGEVPRREGSESPSSSSGSSSNGSSSTTARRKRESGAMEDVEMTPSKRSRV</sequence>
<gene>
    <name evidence="3" type="ORF">D9611_006057</name>
</gene>
<dbReference type="AlphaFoldDB" id="A0A8H5CGE1"/>